<feature type="domain" description="Thiamine pyrophosphate enzyme N-terminal TPP-binding" evidence="15">
    <location>
        <begin position="16"/>
        <end position="131"/>
    </location>
</feature>
<evidence type="ECO:0000259" key="14">
    <source>
        <dbReference type="Pfam" id="PF02775"/>
    </source>
</evidence>
<dbReference type="PROSITE" id="PS00187">
    <property type="entry name" value="TPP_ENZYMES"/>
    <property type="match status" value="1"/>
</dbReference>
<evidence type="ECO:0000256" key="6">
    <source>
        <dbReference type="ARBA" id="ARBA00022679"/>
    </source>
</evidence>
<comment type="caution">
    <text evidence="16">The sequence shown here is derived from an EMBL/GenBank/DDBJ whole genome shotgun (WGS) entry which is preliminary data.</text>
</comment>
<keyword evidence="8 12" id="KW-0460">Magnesium</keyword>
<reference evidence="16 17" key="1">
    <citation type="submission" date="2024-01" db="EMBL/GenBank/DDBJ databases">
        <authorList>
            <person name="Botero Cardona J."/>
        </authorList>
    </citation>
    <scope>NUCLEOTIDE SEQUENCE [LARGE SCALE GENOMIC DNA]</scope>
    <source>
        <strain evidence="16 17">LMG 33000</strain>
    </source>
</reference>
<dbReference type="Gene3D" id="3.40.50.1220">
    <property type="entry name" value="TPP-binding domain"/>
    <property type="match status" value="1"/>
</dbReference>
<dbReference type="InterPro" id="IPR000399">
    <property type="entry name" value="TPP-bd_CS"/>
</dbReference>
<proteinExistence type="inferred from homology"/>
<accession>A0ABM9N3H8</accession>
<dbReference type="InterPro" id="IPR045229">
    <property type="entry name" value="TPP_enz"/>
</dbReference>
<sequence length="565" mass="61910">MSQPTEQLKQKNTDQNGATVIVQELEKAGVQYLFGYPGGAILPIYDALYHKSDLHILVRHEQGAVHAAEGFAKSSGQVGVALVTSGPGATNAITGITDAAADSVPLVVLCGQVANDAIGTNAFQETDIVSMTKPVTKASLRVRHIDQLVQSMRDAFALAQAGRPGPVVLEFPKDILAAQTQGRTEAAKPAKACAGLTKESLNEVLMQLQKAKKPLLLVGGGIIAAHASQQVQTFVQKYRIPVVSSLLGLGSLPSDDPYFIGMAGMHGKYAANMALSQCDFLLNLGSRFDDRLVTSPEDFAPEAWKAHFDIDPHELNKIVPVDLSQVADAKCVLKELNEKKPSLPDWQTWQKQIKTWDENFPYHYHNDEKVIKPQAVIEEIARLTKNQAIIVTDVGQHQMWAAQFYPYQHPRQFITSGGLGTMGFGLPAAIGAKLAHPDKEVVLFIGDGGFQMSSHDLAIIKQYKLNLKIILLNNSVLGMVHQWQDTLYDERHSQTVFDDNPNFTQLANAYGLASQSLKPANWQEDLTRIFNQDDTCLVEVPIPASEEVHPMVLPGQPNQNMINYQ</sequence>
<evidence type="ECO:0000256" key="5">
    <source>
        <dbReference type="ARBA" id="ARBA00022605"/>
    </source>
</evidence>
<keyword evidence="7 12" id="KW-0479">Metal-binding</keyword>
<evidence type="ECO:0000313" key="17">
    <source>
        <dbReference type="Proteomes" id="UP001314241"/>
    </source>
</evidence>
<feature type="domain" description="Thiamine pyrophosphate enzyme TPP-binding" evidence="14">
    <location>
        <begin position="393"/>
        <end position="540"/>
    </location>
</feature>
<protein>
    <recommendedName>
        <fullName evidence="4 12">Acetolactate synthase</fullName>
        <ecNumber evidence="4 12">2.2.1.6</ecNumber>
    </recommendedName>
</protein>
<comment type="pathway">
    <text evidence="2 12">Amino-acid biosynthesis; L-valine biosynthesis; L-valine from pyruvate: step 1/4.</text>
</comment>
<comment type="similarity">
    <text evidence="3 12">Belongs to the TPP enzyme family.</text>
</comment>
<evidence type="ECO:0000256" key="11">
    <source>
        <dbReference type="ARBA" id="ARBA00048670"/>
    </source>
</evidence>
<evidence type="ECO:0000256" key="9">
    <source>
        <dbReference type="ARBA" id="ARBA00023052"/>
    </source>
</evidence>
<evidence type="ECO:0000256" key="2">
    <source>
        <dbReference type="ARBA" id="ARBA00005025"/>
    </source>
</evidence>
<comment type="cofactor">
    <cofactor evidence="12">
        <name>Mg(2+)</name>
        <dbReference type="ChEBI" id="CHEBI:18420"/>
    </cofactor>
    <text evidence="12">Binds 1 Mg(2+) ion per subunit.</text>
</comment>
<dbReference type="EMBL" id="CAWVOH010000001">
    <property type="protein sequence ID" value="CAK8053703.1"/>
    <property type="molecule type" value="Genomic_DNA"/>
</dbReference>
<evidence type="ECO:0000259" key="15">
    <source>
        <dbReference type="Pfam" id="PF02776"/>
    </source>
</evidence>
<evidence type="ECO:0000256" key="4">
    <source>
        <dbReference type="ARBA" id="ARBA00013145"/>
    </source>
</evidence>
<keyword evidence="16" id="KW-0560">Oxidoreductase</keyword>
<keyword evidence="9 12" id="KW-0786">Thiamine pyrophosphate</keyword>
<dbReference type="InterPro" id="IPR011766">
    <property type="entry name" value="TPP_enzyme_TPP-bd"/>
</dbReference>
<evidence type="ECO:0000256" key="7">
    <source>
        <dbReference type="ARBA" id="ARBA00022723"/>
    </source>
</evidence>
<dbReference type="Proteomes" id="UP001314241">
    <property type="component" value="Unassembled WGS sequence"/>
</dbReference>
<keyword evidence="6 12" id="KW-0808">Transferase</keyword>
<evidence type="ECO:0000256" key="8">
    <source>
        <dbReference type="ARBA" id="ARBA00022842"/>
    </source>
</evidence>
<keyword evidence="5 12" id="KW-0028">Amino-acid biosynthesis</keyword>
<dbReference type="InterPro" id="IPR029035">
    <property type="entry name" value="DHS-like_NAD/FAD-binding_dom"/>
</dbReference>
<dbReference type="InterPro" id="IPR039368">
    <property type="entry name" value="AHAS_TPP"/>
</dbReference>
<dbReference type="SUPFAM" id="SSF52467">
    <property type="entry name" value="DHS-like NAD/FAD-binding domain"/>
    <property type="match status" value="1"/>
</dbReference>
<dbReference type="InterPro" id="IPR012846">
    <property type="entry name" value="Acetolactate_synth_lsu"/>
</dbReference>
<dbReference type="GO" id="GO:0052737">
    <property type="term" value="F:pyruvate dehydrogenase (quinone) activity"/>
    <property type="evidence" value="ECO:0007669"/>
    <property type="project" value="UniProtKB-EC"/>
</dbReference>
<feature type="domain" description="Thiamine pyrophosphate enzyme central" evidence="13">
    <location>
        <begin position="202"/>
        <end position="336"/>
    </location>
</feature>
<dbReference type="GO" id="GO:0008949">
    <property type="term" value="F:oxalyl-CoA decarboxylase activity"/>
    <property type="evidence" value="ECO:0007669"/>
    <property type="project" value="UniProtKB-EC"/>
</dbReference>
<evidence type="ECO:0000313" key="16">
    <source>
        <dbReference type="EMBL" id="CAK8053703.1"/>
    </source>
</evidence>
<evidence type="ECO:0000256" key="3">
    <source>
        <dbReference type="ARBA" id="ARBA00007812"/>
    </source>
</evidence>
<dbReference type="InterPro" id="IPR029061">
    <property type="entry name" value="THDP-binding"/>
</dbReference>
<evidence type="ECO:0000259" key="13">
    <source>
        <dbReference type="Pfam" id="PF00205"/>
    </source>
</evidence>
<keyword evidence="16" id="KW-0456">Lyase</keyword>
<dbReference type="PANTHER" id="PTHR18968">
    <property type="entry name" value="THIAMINE PYROPHOSPHATE ENZYMES"/>
    <property type="match status" value="1"/>
</dbReference>
<dbReference type="InterPro" id="IPR012001">
    <property type="entry name" value="Thiamin_PyroP_enz_TPP-bd_dom"/>
</dbReference>
<dbReference type="InterPro" id="IPR012000">
    <property type="entry name" value="Thiamin_PyroP_enz_cen_dom"/>
</dbReference>
<name>A0ABM9N3H8_9LACO</name>
<evidence type="ECO:0000256" key="1">
    <source>
        <dbReference type="ARBA" id="ARBA00004974"/>
    </source>
</evidence>
<keyword evidence="10 12" id="KW-0100">Branched-chain amino acid biosynthesis</keyword>
<evidence type="ECO:0000256" key="10">
    <source>
        <dbReference type="ARBA" id="ARBA00023304"/>
    </source>
</evidence>
<dbReference type="RefSeq" id="WP_349641259.1">
    <property type="nucleotide sequence ID" value="NZ_CAWVOH010000001.1"/>
</dbReference>
<dbReference type="SUPFAM" id="SSF52518">
    <property type="entry name" value="Thiamin diphosphate-binding fold (THDP-binding)"/>
    <property type="match status" value="2"/>
</dbReference>
<dbReference type="EC" id="2.2.1.6" evidence="4 12"/>
<dbReference type="NCBIfam" id="TIGR00118">
    <property type="entry name" value="acolac_lg"/>
    <property type="match status" value="1"/>
</dbReference>
<dbReference type="CDD" id="cd02015">
    <property type="entry name" value="TPP_AHAS"/>
    <property type="match status" value="1"/>
</dbReference>
<organism evidence="16 17">
    <name type="scientific">Eupransor demetentiae</name>
    <dbReference type="NCBI Taxonomy" id="3109584"/>
    <lineage>
        <taxon>Bacteria</taxon>
        <taxon>Bacillati</taxon>
        <taxon>Bacillota</taxon>
        <taxon>Bacilli</taxon>
        <taxon>Lactobacillales</taxon>
        <taxon>Lactobacillaceae</taxon>
        <taxon>Eupransor</taxon>
    </lineage>
</organism>
<dbReference type="PANTHER" id="PTHR18968:SF13">
    <property type="entry name" value="ACETOLACTATE SYNTHASE CATALYTIC SUBUNIT, MITOCHONDRIAL"/>
    <property type="match status" value="1"/>
</dbReference>
<dbReference type="Pfam" id="PF02776">
    <property type="entry name" value="TPP_enzyme_N"/>
    <property type="match status" value="1"/>
</dbReference>
<dbReference type="Pfam" id="PF00205">
    <property type="entry name" value="TPP_enzyme_M"/>
    <property type="match status" value="1"/>
</dbReference>
<dbReference type="CDD" id="cd07035">
    <property type="entry name" value="TPP_PYR_POX_like"/>
    <property type="match status" value="1"/>
</dbReference>
<comment type="catalytic activity">
    <reaction evidence="11 12">
        <text>2 pyruvate + H(+) = (2S)-2-acetolactate + CO2</text>
        <dbReference type="Rhea" id="RHEA:25249"/>
        <dbReference type="ChEBI" id="CHEBI:15361"/>
        <dbReference type="ChEBI" id="CHEBI:15378"/>
        <dbReference type="ChEBI" id="CHEBI:16526"/>
        <dbReference type="ChEBI" id="CHEBI:58476"/>
        <dbReference type="EC" id="2.2.1.6"/>
    </reaction>
</comment>
<dbReference type="Pfam" id="PF02775">
    <property type="entry name" value="TPP_enzyme_C"/>
    <property type="match status" value="1"/>
</dbReference>
<comment type="pathway">
    <text evidence="1 12">Amino-acid biosynthesis; L-isoleucine biosynthesis; L-isoleucine from 2-oxobutanoate: step 1/4.</text>
</comment>
<gene>
    <name evidence="16" type="ORF">R54876_GBNLAHCA_00260</name>
</gene>
<dbReference type="Gene3D" id="3.40.50.970">
    <property type="match status" value="2"/>
</dbReference>
<dbReference type="GO" id="GO:0047112">
    <property type="term" value="F:pyruvate oxidase activity"/>
    <property type="evidence" value="ECO:0007669"/>
    <property type="project" value="UniProtKB-EC"/>
</dbReference>
<comment type="cofactor">
    <cofactor evidence="12">
        <name>thiamine diphosphate</name>
        <dbReference type="ChEBI" id="CHEBI:58937"/>
    </cofactor>
    <text evidence="12">Binds 1 thiamine pyrophosphate per subunit.</text>
</comment>
<evidence type="ECO:0000256" key="12">
    <source>
        <dbReference type="RuleBase" id="RU003591"/>
    </source>
</evidence>
<keyword evidence="17" id="KW-1185">Reference proteome</keyword>